<feature type="region of interest" description="Disordered" evidence="7">
    <location>
        <begin position="1118"/>
        <end position="1139"/>
    </location>
</feature>
<evidence type="ECO:0000256" key="5">
    <source>
        <dbReference type="ARBA" id="ARBA00023242"/>
    </source>
</evidence>
<dbReference type="Gene3D" id="3.30.70.330">
    <property type="match status" value="3"/>
</dbReference>
<dbReference type="Gene3D" id="3.40.220.10">
    <property type="entry name" value="Leucine Aminopeptidase, subunit E, domain 1"/>
    <property type="match status" value="3"/>
</dbReference>
<feature type="region of interest" description="Disordered" evidence="7">
    <location>
        <begin position="1506"/>
        <end position="1534"/>
    </location>
</feature>
<reference evidence="10" key="1">
    <citation type="journal article" date="2019" name="bioRxiv">
        <title>The Genome of the Zebra Mussel, Dreissena polymorpha: A Resource for Invasive Species Research.</title>
        <authorList>
            <person name="McCartney M.A."/>
            <person name="Auch B."/>
            <person name="Kono T."/>
            <person name="Mallez S."/>
            <person name="Zhang Y."/>
            <person name="Obille A."/>
            <person name="Becker A."/>
            <person name="Abrahante J.E."/>
            <person name="Garbe J."/>
            <person name="Badalamenti J.P."/>
            <person name="Herman A."/>
            <person name="Mangelson H."/>
            <person name="Liachko I."/>
            <person name="Sullivan S."/>
            <person name="Sone E.D."/>
            <person name="Koren S."/>
            <person name="Silverstein K.A.T."/>
            <person name="Beckman K.B."/>
            <person name="Gohl D.M."/>
        </authorList>
    </citation>
    <scope>NUCLEOTIDE SEQUENCE</scope>
    <source>
        <strain evidence="10">Duluth1</strain>
        <tissue evidence="10">Whole animal</tissue>
    </source>
</reference>
<dbReference type="InterPro" id="IPR012677">
    <property type="entry name" value="Nucleotide-bd_a/b_plait_sf"/>
</dbReference>
<protein>
    <recommendedName>
        <fullName evidence="12">Poly [ADP-ribose] polymerase</fullName>
    </recommendedName>
</protein>
<evidence type="ECO:0000256" key="1">
    <source>
        <dbReference type="ARBA" id="ARBA00004123"/>
    </source>
</evidence>
<dbReference type="InterPro" id="IPR043472">
    <property type="entry name" value="Macro_dom-like"/>
</dbReference>
<dbReference type="GO" id="GO:0044389">
    <property type="term" value="F:ubiquitin-like protein ligase binding"/>
    <property type="evidence" value="ECO:0007669"/>
    <property type="project" value="TreeGrafter"/>
</dbReference>
<dbReference type="GO" id="GO:0005634">
    <property type="term" value="C:nucleus"/>
    <property type="evidence" value="ECO:0007669"/>
    <property type="project" value="UniProtKB-SubCell"/>
</dbReference>
<dbReference type="GO" id="GO:0005737">
    <property type="term" value="C:cytoplasm"/>
    <property type="evidence" value="ECO:0007669"/>
    <property type="project" value="TreeGrafter"/>
</dbReference>
<dbReference type="Pfam" id="PF01661">
    <property type="entry name" value="Macro"/>
    <property type="match status" value="3"/>
</dbReference>
<reference evidence="10" key="2">
    <citation type="submission" date="2020-11" db="EMBL/GenBank/DDBJ databases">
        <authorList>
            <person name="McCartney M.A."/>
            <person name="Auch B."/>
            <person name="Kono T."/>
            <person name="Mallez S."/>
            <person name="Becker A."/>
            <person name="Gohl D.M."/>
            <person name="Silverstein K.A.T."/>
            <person name="Koren S."/>
            <person name="Bechman K.B."/>
            <person name="Herman A."/>
            <person name="Abrahante J.E."/>
            <person name="Garbe J."/>
        </authorList>
    </citation>
    <scope>NUCLEOTIDE SEQUENCE</scope>
    <source>
        <strain evidence="10">Duluth1</strain>
        <tissue evidence="10">Whole animal</tissue>
    </source>
</reference>
<keyword evidence="3" id="KW-0808">Transferase</keyword>
<keyword evidence="2" id="KW-0328">Glycosyltransferase</keyword>
<dbReference type="Proteomes" id="UP000828390">
    <property type="component" value="Unassembled WGS sequence"/>
</dbReference>
<dbReference type="PROSITE" id="PS50102">
    <property type="entry name" value="RRM"/>
    <property type="match status" value="1"/>
</dbReference>
<keyword evidence="11" id="KW-1185">Reference proteome</keyword>
<dbReference type="SUPFAM" id="SSF52949">
    <property type="entry name" value="Macro domain-like"/>
    <property type="match status" value="3"/>
</dbReference>
<dbReference type="GO" id="GO:1990404">
    <property type="term" value="F:NAD+-protein mono-ADP-ribosyltransferase activity"/>
    <property type="evidence" value="ECO:0007669"/>
    <property type="project" value="TreeGrafter"/>
</dbReference>
<feature type="domain" description="Macro" evidence="9">
    <location>
        <begin position="914"/>
        <end position="1096"/>
    </location>
</feature>
<dbReference type="Pfam" id="PF23085">
    <property type="entry name" value="RRM_PARP14_3"/>
    <property type="match status" value="2"/>
</dbReference>
<dbReference type="GO" id="GO:0010629">
    <property type="term" value="P:negative regulation of gene expression"/>
    <property type="evidence" value="ECO:0007669"/>
    <property type="project" value="TreeGrafter"/>
</dbReference>
<organism evidence="10 11">
    <name type="scientific">Dreissena polymorpha</name>
    <name type="common">Zebra mussel</name>
    <name type="synonym">Mytilus polymorpha</name>
    <dbReference type="NCBI Taxonomy" id="45954"/>
    <lineage>
        <taxon>Eukaryota</taxon>
        <taxon>Metazoa</taxon>
        <taxon>Spiralia</taxon>
        <taxon>Lophotrochozoa</taxon>
        <taxon>Mollusca</taxon>
        <taxon>Bivalvia</taxon>
        <taxon>Autobranchia</taxon>
        <taxon>Heteroconchia</taxon>
        <taxon>Euheterodonta</taxon>
        <taxon>Imparidentia</taxon>
        <taxon>Neoheterodontei</taxon>
        <taxon>Myida</taxon>
        <taxon>Dreissenoidea</taxon>
        <taxon>Dreissenidae</taxon>
        <taxon>Dreissena</taxon>
    </lineage>
</organism>
<evidence type="ECO:0000256" key="6">
    <source>
        <dbReference type="PROSITE-ProRule" id="PRU00176"/>
    </source>
</evidence>
<sequence>MSKRGSRPLPDIPKTESGVYESINTQAMTTSTMSSINELPVLDPCTVIVQNVPDAYMSEEMLEMFFESKTFNHVPSVKKVVLLGNEATVTFGNREDASFVLQTHRENPCELKGQRLTILPMAPVAAPVPENQYSDEYVKQTDASRSSYKQKSDQQDNPSGEYCRPIDVRRSSVDEKEISDKDNHADDFDTVEVEGFTDEVSDDCLRYYFENTNKSRGGEIEAFSRSEGHAVITFKDKTAARNVAQAQHTLGKCKLHAVPVLTNHKAVMFTNLPEELSEEEFALFLEAKLQLDEPPKIVISRRKLTAVVEFNSLIEISKAVEACAKHKLKGKHIEAHQVPVSRSILVYEMPEGCTHDSVLFYFENTKRSAGGPVQSVEVKHLEDGYCIVHFMDHKVVESVCNKTDHSLNSVTIKVAPYRRELGLPDECEAAVGPKTCCFTLDVESYDQYKVKYFRKQPAMQAILNEELQVCSASAKNWDGNITVECTIAKNDPAFRKLKNWEETTRKIVHDAFERVVVKKRSVDSEMWASVKEGLQKVIISDPDRVALFMEKNNGLIILVAEESIMDSTWRAVLENIEGAETTYKAGKEAVSQIVSIKLFKGKYLKKSGFDKHTHVVRMEYCEKAPNMEITLTGKKKDVDECTLKIYTEIEDIESKKIVLEPERTRLLKRVDIQKAVTKEMNMKNLTDIWEIYEDSVIMYTKERDDFKMMEHIIVHAVSKVVVTLDKHSLEATSSEKWKTVEKGLRSKCKDCLEIRIDDKLMQLCIFTTPNMEDEVQESVEEFRSKNAVYTESFSVDASRAKFMKKHMDTEVSQIRKSVAKLDIHSNGCIEIEGTSASIKPAKKALVELADKLFAEAHEIEKPNIKQYLSCNKGMECIQKAESHGPCVIETKGSGFSKSIRIGKSEGRKMTSEKPTPCAEVTVNGTKISVVVGDITELKVDVLVNAANRALKHRGGLARIIQEKGGDAVAKDSDQRIKNEGDVKEGEVYMGVSGNLGCKAVAHAVGPQWKGGKDGEDKLLRNAVLNCLKESEKGGFKSIAFPALSAGMFNYPIDQSCKEIIAAIVGYLKDHKFNEVILCDISENTVKTFCDALLAQYPSTHMLLKVGETGLGGQIDIHDVESRPSSGRSRQRTEHSSSNKVSFGKVKVEVVKSALAQEQVDVIVNSASADLKLNKGMSSRALSDAAGKGLQRELDSVYPHGIQAGREVASTANFQLPCKRIYHVAVKHYSSKEDLKSIEHVVSECLKLADKDGHGSIAFPAVGTGGQKFPVSDVAKTMLSSVDWFSRHYKKSSVALVRIVIYYKDDAVYQAFVDALNGPQGASGGTSDASTCSSNASNPVQIGSLNVTVVPGDITSERVDAIVASCNKDLDLDKGQVTKIIRTKAGNALLQDGNFTKETMKKEGLVMTVGGNLHAKHVIFVETKSNPSAWQPLILAALRKAADENLKSISFPALGTNYGCKPFDIGLTMRSAIDDFNKQTVKNLTDVRVVVFQADMVADFVMGLNKAGASHSKPRRSKSPVQECRSTRPHNKDDDKVHFTIYSSSKDGIKRAIKSIDQTIKDEWQMASISDCKPILHNKQIKELEMHAANNHVALTVDQSEGKICLTGLIVNVSNMKDQVHLMLRHV</sequence>
<feature type="compositionally biased region" description="Basic and acidic residues" evidence="7">
    <location>
        <begin position="164"/>
        <end position="186"/>
    </location>
</feature>
<dbReference type="GO" id="GO:0060335">
    <property type="term" value="P:positive regulation of type II interferon-mediated signaling pathway"/>
    <property type="evidence" value="ECO:0007669"/>
    <property type="project" value="TreeGrafter"/>
</dbReference>
<dbReference type="CDD" id="cd02907">
    <property type="entry name" value="Macro_Af1521_BAL-like"/>
    <property type="match status" value="1"/>
</dbReference>
<keyword evidence="5" id="KW-0539">Nucleus</keyword>
<keyword evidence="6" id="KW-0694">RNA-binding</keyword>
<evidence type="ECO:0008006" key="12">
    <source>
        <dbReference type="Google" id="ProtNLM"/>
    </source>
</evidence>
<dbReference type="PANTHER" id="PTHR14453">
    <property type="entry name" value="PARP/ZINC FINGER CCCH TYPE DOMAIN CONTAINING PROTEIN"/>
    <property type="match status" value="1"/>
</dbReference>
<dbReference type="GO" id="GO:0003950">
    <property type="term" value="F:NAD+ poly-ADP-ribosyltransferase activity"/>
    <property type="evidence" value="ECO:0007669"/>
    <property type="project" value="TreeGrafter"/>
</dbReference>
<dbReference type="PROSITE" id="PS51154">
    <property type="entry name" value="MACRO"/>
    <property type="match status" value="3"/>
</dbReference>
<dbReference type="InterPro" id="IPR002589">
    <property type="entry name" value="Macro_dom"/>
</dbReference>
<dbReference type="EMBL" id="JAIWYP010000008">
    <property type="protein sequence ID" value="KAH3785078.1"/>
    <property type="molecule type" value="Genomic_DNA"/>
</dbReference>
<evidence type="ECO:0000313" key="10">
    <source>
        <dbReference type="EMBL" id="KAH3785078.1"/>
    </source>
</evidence>
<dbReference type="GO" id="GO:0003723">
    <property type="term" value="F:RNA binding"/>
    <property type="evidence" value="ECO:0007669"/>
    <property type="project" value="UniProtKB-UniRule"/>
</dbReference>
<keyword evidence="4" id="KW-0520">NAD</keyword>
<evidence type="ECO:0000256" key="3">
    <source>
        <dbReference type="ARBA" id="ARBA00022679"/>
    </source>
</evidence>
<dbReference type="InterPro" id="IPR000504">
    <property type="entry name" value="RRM_dom"/>
</dbReference>
<dbReference type="InterPro" id="IPR052056">
    <property type="entry name" value="Mono-ARTD/PARP"/>
</dbReference>
<feature type="non-terminal residue" evidence="10">
    <location>
        <position position="1626"/>
    </location>
</feature>
<feature type="domain" description="RRM" evidence="8">
    <location>
        <begin position="45"/>
        <end position="123"/>
    </location>
</feature>
<feature type="domain" description="Macro" evidence="9">
    <location>
        <begin position="1134"/>
        <end position="1319"/>
    </location>
</feature>
<dbReference type="InterPro" id="IPR035979">
    <property type="entry name" value="RBD_domain_sf"/>
</dbReference>
<evidence type="ECO:0000259" key="8">
    <source>
        <dbReference type="PROSITE" id="PS50102"/>
    </source>
</evidence>
<evidence type="ECO:0000313" key="11">
    <source>
        <dbReference type="Proteomes" id="UP000828390"/>
    </source>
</evidence>
<dbReference type="SMART" id="SM00360">
    <property type="entry name" value="RRM"/>
    <property type="match status" value="4"/>
</dbReference>
<name>A0A9D4ESY6_DREPO</name>
<comment type="caution">
    <text evidence="10">The sequence shown here is derived from an EMBL/GenBank/DDBJ whole genome shotgun (WGS) entry which is preliminary data.</text>
</comment>
<dbReference type="GO" id="GO:0003714">
    <property type="term" value="F:transcription corepressor activity"/>
    <property type="evidence" value="ECO:0007669"/>
    <property type="project" value="TreeGrafter"/>
</dbReference>
<evidence type="ECO:0000256" key="2">
    <source>
        <dbReference type="ARBA" id="ARBA00022676"/>
    </source>
</evidence>
<comment type="subcellular location">
    <subcellularLocation>
        <location evidence="1">Nucleus</location>
    </subcellularLocation>
</comment>
<dbReference type="PANTHER" id="PTHR14453:SF70">
    <property type="entry name" value="PROTEIN MONO-ADP-RIBOSYLTRANSFERASE PARP9"/>
    <property type="match status" value="1"/>
</dbReference>
<dbReference type="GO" id="GO:0070212">
    <property type="term" value="P:protein poly-ADP-ribosylation"/>
    <property type="evidence" value="ECO:0007669"/>
    <property type="project" value="TreeGrafter"/>
</dbReference>
<proteinExistence type="predicted"/>
<feature type="domain" description="Macro" evidence="9">
    <location>
        <begin position="1333"/>
        <end position="1507"/>
    </location>
</feature>
<gene>
    <name evidence="10" type="ORF">DPMN_163161</name>
</gene>
<evidence type="ECO:0000256" key="4">
    <source>
        <dbReference type="ARBA" id="ARBA00023027"/>
    </source>
</evidence>
<feature type="region of interest" description="Disordered" evidence="7">
    <location>
        <begin position="140"/>
        <end position="186"/>
    </location>
</feature>
<evidence type="ECO:0000259" key="9">
    <source>
        <dbReference type="PROSITE" id="PS51154"/>
    </source>
</evidence>
<dbReference type="SMART" id="SM00506">
    <property type="entry name" value="A1pp"/>
    <property type="match status" value="3"/>
</dbReference>
<dbReference type="SUPFAM" id="SSF54928">
    <property type="entry name" value="RNA-binding domain, RBD"/>
    <property type="match status" value="2"/>
</dbReference>
<evidence type="ECO:0000256" key="7">
    <source>
        <dbReference type="SAM" id="MobiDB-lite"/>
    </source>
</evidence>
<accession>A0A9D4ESY6</accession>